<feature type="transmembrane region" description="Helical" evidence="1">
    <location>
        <begin position="87"/>
        <end position="104"/>
    </location>
</feature>
<feature type="transmembrane region" description="Helical" evidence="1">
    <location>
        <begin position="116"/>
        <end position="134"/>
    </location>
</feature>
<dbReference type="EMBL" id="CP051680">
    <property type="protein sequence ID" value="QJD83631.1"/>
    <property type="molecule type" value="Genomic_DNA"/>
</dbReference>
<organism evidence="2 3">
    <name type="scientific">Cohnella herbarum</name>
    <dbReference type="NCBI Taxonomy" id="2728023"/>
    <lineage>
        <taxon>Bacteria</taxon>
        <taxon>Bacillati</taxon>
        <taxon>Bacillota</taxon>
        <taxon>Bacilli</taxon>
        <taxon>Bacillales</taxon>
        <taxon>Paenibacillaceae</taxon>
        <taxon>Cohnella</taxon>
    </lineage>
</organism>
<accession>A0A7Z2ZKX4</accession>
<evidence type="ECO:0000313" key="2">
    <source>
        <dbReference type="EMBL" id="QJD83631.1"/>
    </source>
</evidence>
<keyword evidence="1" id="KW-0472">Membrane</keyword>
<evidence type="ECO:0000256" key="1">
    <source>
        <dbReference type="SAM" id="Phobius"/>
    </source>
</evidence>
<protein>
    <recommendedName>
        <fullName evidence="4">DUF2157 domain-containing protein</fullName>
    </recommendedName>
</protein>
<feature type="transmembrane region" description="Helical" evidence="1">
    <location>
        <begin position="146"/>
        <end position="163"/>
    </location>
</feature>
<sequence>MAGLDEEKRNLVVKEIESWRRNKLLPEQYCDFLQNIYLEDLNERPLGFMGNTIKKISQASGKQWLLAFGSFTLICFVVLYFSVFPLALQIGLTAVVTAAFTVMGVRNREENPVRGLLTIGVGMIFLIGVGFGILQLNGWMGGTGPLWLLGLCAAAWIGCGILLRIAIVHWFGWMAVVVLYALLLARHVTNPSLLEVQIFWIPVALLFCWLSWFLHVRFQSAGAVLFATSLVLWFMPEVYSALYALHTEWIQVEIILKIVIAGVGMFRLRKHWMEWVA</sequence>
<name>A0A7Z2ZKX4_9BACL</name>
<feature type="transmembrane region" description="Helical" evidence="1">
    <location>
        <begin position="249"/>
        <end position="268"/>
    </location>
</feature>
<evidence type="ECO:0008006" key="4">
    <source>
        <dbReference type="Google" id="ProtNLM"/>
    </source>
</evidence>
<gene>
    <name evidence="2" type="ORF">HH215_10890</name>
</gene>
<feature type="transmembrane region" description="Helical" evidence="1">
    <location>
        <begin position="221"/>
        <end position="243"/>
    </location>
</feature>
<proteinExistence type="predicted"/>
<feature type="transmembrane region" description="Helical" evidence="1">
    <location>
        <begin position="170"/>
        <end position="188"/>
    </location>
</feature>
<feature type="transmembrane region" description="Helical" evidence="1">
    <location>
        <begin position="194"/>
        <end position="214"/>
    </location>
</feature>
<dbReference type="AlphaFoldDB" id="A0A7Z2ZKX4"/>
<dbReference type="RefSeq" id="WP_169279921.1">
    <property type="nucleotide sequence ID" value="NZ_CP051680.1"/>
</dbReference>
<keyword evidence="1" id="KW-1133">Transmembrane helix</keyword>
<evidence type="ECO:0000313" key="3">
    <source>
        <dbReference type="Proteomes" id="UP000502248"/>
    </source>
</evidence>
<reference evidence="2 3" key="1">
    <citation type="submission" date="2020-04" db="EMBL/GenBank/DDBJ databases">
        <title>Genome sequencing of novel species.</title>
        <authorList>
            <person name="Heo J."/>
            <person name="Kim S.-J."/>
            <person name="Kim J.-S."/>
            <person name="Hong S.-B."/>
            <person name="Kwon S.-W."/>
        </authorList>
    </citation>
    <scope>NUCLEOTIDE SEQUENCE [LARGE SCALE GENOMIC DNA]</scope>
    <source>
        <strain evidence="2 3">MFER-1</strain>
    </source>
</reference>
<dbReference type="Proteomes" id="UP000502248">
    <property type="component" value="Chromosome"/>
</dbReference>
<dbReference type="KEGG" id="cheb:HH215_10890"/>
<keyword evidence="3" id="KW-1185">Reference proteome</keyword>
<feature type="transmembrane region" description="Helical" evidence="1">
    <location>
        <begin position="64"/>
        <end position="81"/>
    </location>
</feature>
<keyword evidence="1" id="KW-0812">Transmembrane</keyword>